<evidence type="ECO:0000256" key="5">
    <source>
        <dbReference type="ARBA" id="ARBA00023136"/>
    </source>
</evidence>
<keyword evidence="3 7" id="KW-0812">Transmembrane</keyword>
<evidence type="ECO:0000256" key="7">
    <source>
        <dbReference type="SAM" id="Phobius"/>
    </source>
</evidence>
<dbReference type="InterPro" id="IPR013057">
    <property type="entry name" value="AA_transpt_TM"/>
</dbReference>
<evidence type="ECO:0000313" key="9">
    <source>
        <dbReference type="Proteomes" id="UP000887540"/>
    </source>
</evidence>
<evidence type="ECO:0000259" key="8">
    <source>
        <dbReference type="Pfam" id="PF01490"/>
    </source>
</evidence>
<dbReference type="Pfam" id="PF01490">
    <property type="entry name" value="Aa_trans"/>
    <property type="match status" value="1"/>
</dbReference>
<evidence type="ECO:0000256" key="6">
    <source>
        <dbReference type="SAM" id="MobiDB-lite"/>
    </source>
</evidence>
<name>A0A914CUC0_9BILA</name>
<dbReference type="GO" id="GO:0016020">
    <property type="term" value="C:membrane"/>
    <property type="evidence" value="ECO:0007669"/>
    <property type="project" value="UniProtKB-SubCell"/>
</dbReference>
<feature type="region of interest" description="Disordered" evidence="6">
    <location>
        <begin position="1"/>
        <end position="27"/>
    </location>
</feature>
<proteinExistence type="predicted"/>
<accession>A0A914CUC0</accession>
<evidence type="ECO:0000256" key="1">
    <source>
        <dbReference type="ARBA" id="ARBA00004370"/>
    </source>
</evidence>
<feature type="transmembrane region" description="Helical" evidence="7">
    <location>
        <begin position="393"/>
        <end position="414"/>
    </location>
</feature>
<feature type="transmembrane region" description="Helical" evidence="7">
    <location>
        <begin position="449"/>
        <end position="471"/>
    </location>
</feature>
<dbReference type="AlphaFoldDB" id="A0A914CUC0"/>
<keyword evidence="2" id="KW-0813">Transport</keyword>
<dbReference type="PANTHER" id="PTHR48017">
    <property type="entry name" value="OS05G0424000 PROTEIN-RELATED"/>
    <property type="match status" value="1"/>
</dbReference>
<protein>
    <submittedName>
        <fullName evidence="10">Amino acid transporter transmembrane domain-containing protein</fullName>
    </submittedName>
</protein>
<keyword evidence="5 7" id="KW-0472">Membrane</keyword>
<dbReference type="Gene3D" id="1.20.1740.10">
    <property type="entry name" value="Amino acid/polyamine transporter I"/>
    <property type="match status" value="1"/>
</dbReference>
<keyword evidence="9" id="KW-1185">Reference proteome</keyword>
<feature type="transmembrane region" description="Helical" evidence="7">
    <location>
        <begin position="209"/>
        <end position="232"/>
    </location>
</feature>
<dbReference type="FunFam" id="1.20.1740.10:FF:000052">
    <property type="entry name" value="Lysine histidine transporter-like 3"/>
    <property type="match status" value="1"/>
</dbReference>
<feature type="transmembrane region" description="Helical" evidence="7">
    <location>
        <begin position="289"/>
        <end position="308"/>
    </location>
</feature>
<feature type="transmembrane region" description="Helical" evidence="7">
    <location>
        <begin position="60"/>
        <end position="84"/>
    </location>
</feature>
<dbReference type="Proteomes" id="UP000887540">
    <property type="component" value="Unplaced"/>
</dbReference>
<evidence type="ECO:0000313" key="10">
    <source>
        <dbReference type="WBParaSite" id="ACRNAN_scaffold14111.g17458.t1"/>
    </source>
</evidence>
<feature type="transmembrane region" description="Helical" evidence="7">
    <location>
        <begin position="90"/>
        <end position="111"/>
    </location>
</feature>
<organism evidence="9 10">
    <name type="scientific">Acrobeloides nanus</name>
    <dbReference type="NCBI Taxonomy" id="290746"/>
    <lineage>
        <taxon>Eukaryota</taxon>
        <taxon>Metazoa</taxon>
        <taxon>Ecdysozoa</taxon>
        <taxon>Nematoda</taxon>
        <taxon>Chromadorea</taxon>
        <taxon>Rhabditida</taxon>
        <taxon>Tylenchina</taxon>
        <taxon>Cephalobomorpha</taxon>
        <taxon>Cephaloboidea</taxon>
        <taxon>Cephalobidae</taxon>
        <taxon>Acrobeloides</taxon>
    </lineage>
</organism>
<evidence type="ECO:0000256" key="2">
    <source>
        <dbReference type="ARBA" id="ARBA00022448"/>
    </source>
</evidence>
<feature type="transmembrane region" description="Helical" evidence="7">
    <location>
        <begin position="328"/>
        <end position="346"/>
    </location>
</feature>
<keyword evidence="4 7" id="KW-1133">Transmembrane helix</keyword>
<feature type="transmembrane region" description="Helical" evidence="7">
    <location>
        <begin position="175"/>
        <end position="197"/>
    </location>
</feature>
<feature type="compositionally biased region" description="Polar residues" evidence="6">
    <location>
        <begin position="1"/>
        <end position="12"/>
    </location>
</feature>
<comment type="subcellular location">
    <subcellularLocation>
        <location evidence="1">Membrane</location>
    </subcellularLocation>
</comment>
<evidence type="ECO:0000256" key="4">
    <source>
        <dbReference type="ARBA" id="ARBA00022989"/>
    </source>
</evidence>
<sequence length="529" mass="59101">MANNSHLQQLNGQPEKEKLSFGYSSESIPQYGSKVPVFKKENDEDEEVIIDGDYEREKGLGWFIAGLIIVGELAGGGIVALPTAMIQTQFYPGLVLVVFMSFVLSFTAYCLGQSWAIMLRLFPEYRSHCRKPYPEIGYRALGPVMKIIVSIFIDITLFGICTVFLLLSSKNIQDFISAFFDVHVSYCILILVVACCLLPMTFLKSPKDFWWAIVIAFITTAIAVIFVIIGAYFDYDTCQKHKALPGFNPENYFLAFATITFAYGGHSAFPTVQHDMKKPSDFSKSTTMAFFIVLFLYAPCCVLGPLVYGDSIRESIINSIQITWIQQVINISITLHIVLAVVLMFNPLNQEAEEILGVPHSFGPKRVLVRFGMMAAVAFVAESVPQFGPLLDLVGGSLMAFTAIIFPALFYLFLSTKETMIREHRMKVASRNFIPKISDIFRHTPKIRLVCCLGVIMIALVGASAATYAAIKGLSGTHFHPPCYVSSFMGSQEHKTHLHTNMNCCGRYQNISRFNDLSLCSEPDLYLYN</sequence>
<feature type="transmembrane region" description="Helical" evidence="7">
    <location>
        <begin position="252"/>
        <end position="269"/>
    </location>
</feature>
<evidence type="ECO:0000256" key="3">
    <source>
        <dbReference type="ARBA" id="ARBA00022692"/>
    </source>
</evidence>
<dbReference type="WBParaSite" id="ACRNAN_scaffold14111.g17458.t1">
    <property type="protein sequence ID" value="ACRNAN_scaffold14111.g17458.t1"/>
    <property type="gene ID" value="ACRNAN_scaffold14111.g17458"/>
</dbReference>
<feature type="domain" description="Amino acid transporter transmembrane" evidence="8">
    <location>
        <begin position="60"/>
        <end position="419"/>
    </location>
</feature>
<feature type="transmembrane region" description="Helical" evidence="7">
    <location>
        <begin position="147"/>
        <end position="169"/>
    </location>
</feature>
<reference evidence="10" key="1">
    <citation type="submission" date="2022-11" db="UniProtKB">
        <authorList>
            <consortium name="WormBaseParasite"/>
        </authorList>
    </citation>
    <scope>IDENTIFICATION</scope>
</reference>